<comment type="caution">
    <text evidence="5">The sequence shown here is derived from an EMBL/GenBank/DDBJ whole genome shotgun (WGS) entry which is preliminary data.</text>
</comment>
<evidence type="ECO:0000256" key="2">
    <source>
        <dbReference type="ARBA" id="ARBA00022679"/>
    </source>
</evidence>
<dbReference type="Pfam" id="PF07804">
    <property type="entry name" value="HipA_C"/>
    <property type="match status" value="1"/>
</dbReference>
<evidence type="ECO:0000313" key="5">
    <source>
        <dbReference type="EMBL" id="MFC4064017.1"/>
    </source>
</evidence>
<name>A0ABV8IM09_9ACTN</name>
<sequence length="414" mass="44727">MSRVRTYVEIAGVSREVGDAFFNFRRGRLTATFSYARDYLGLRGAYAIDPALGLSGGSWPLPNGLPGAFSDAAPDRWGRNLIAKRLRAQATAERRPMPTLDDRDFLLGVSDETRQGALRFKTETADEFQHPAPEVPKLIALPALMHAAAAVARDEPGNLEAIKTLLDAGTGSLGGARPKASVRDGDRLLIAKFAHHADDWNVIAWEKSALDLAAEAGIVVPGRSLVGVEGSSVLLLDRFDREGRQRVGYVSAMTLLEARDGQPRDYLEIAEVIPDHGSMTVADLRQLWRRIAFSIAVHNTDDHLRNHGFLRRGPGWTLAPAFDVNPNPDLAANRVTSIGGASDPAGEVEALLVYSERFALTDAQARVVLREVADAARSWAAVARRNGVAEAEIARFDPTLTRTIEVVSASAAGG</sequence>
<dbReference type="InterPro" id="IPR052028">
    <property type="entry name" value="HipA_Ser/Thr_kinase"/>
</dbReference>
<comment type="similarity">
    <text evidence="1">Belongs to the HipA Ser/Thr kinase family.</text>
</comment>
<evidence type="ECO:0000313" key="6">
    <source>
        <dbReference type="Proteomes" id="UP001595867"/>
    </source>
</evidence>
<keyword evidence="6" id="KW-1185">Reference proteome</keyword>
<reference evidence="6" key="1">
    <citation type="journal article" date="2019" name="Int. J. Syst. Evol. Microbiol.">
        <title>The Global Catalogue of Microorganisms (GCM) 10K type strain sequencing project: providing services to taxonomists for standard genome sequencing and annotation.</title>
        <authorList>
            <consortium name="The Broad Institute Genomics Platform"/>
            <consortium name="The Broad Institute Genome Sequencing Center for Infectious Disease"/>
            <person name="Wu L."/>
            <person name="Ma J."/>
        </authorList>
    </citation>
    <scope>NUCLEOTIDE SEQUENCE [LARGE SCALE GENOMIC DNA]</scope>
    <source>
        <strain evidence="6">TBRC 5832</strain>
    </source>
</reference>
<organism evidence="5 6">
    <name type="scientific">Actinoplanes subglobosus</name>
    <dbReference type="NCBI Taxonomy" id="1547892"/>
    <lineage>
        <taxon>Bacteria</taxon>
        <taxon>Bacillati</taxon>
        <taxon>Actinomycetota</taxon>
        <taxon>Actinomycetes</taxon>
        <taxon>Micromonosporales</taxon>
        <taxon>Micromonosporaceae</taxon>
        <taxon>Actinoplanes</taxon>
    </lineage>
</organism>
<protein>
    <submittedName>
        <fullName evidence="5">Type II toxin-antitoxin system HipA family toxin</fullName>
    </submittedName>
</protein>
<accession>A0ABV8IM09</accession>
<dbReference type="EMBL" id="JBHSBL010000005">
    <property type="protein sequence ID" value="MFC4064017.1"/>
    <property type="molecule type" value="Genomic_DNA"/>
</dbReference>
<keyword evidence="3" id="KW-0418">Kinase</keyword>
<gene>
    <name evidence="5" type="ORF">ACFO0C_03685</name>
</gene>
<dbReference type="PANTHER" id="PTHR37419">
    <property type="entry name" value="SERINE/THREONINE-PROTEIN KINASE TOXIN HIPA"/>
    <property type="match status" value="1"/>
</dbReference>
<keyword evidence="2" id="KW-0808">Transferase</keyword>
<feature type="domain" description="HipA-like C-terminal" evidence="4">
    <location>
        <begin position="172"/>
        <end position="378"/>
    </location>
</feature>
<evidence type="ECO:0000259" key="4">
    <source>
        <dbReference type="Pfam" id="PF07804"/>
    </source>
</evidence>
<dbReference type="PANTHER" id="PTHR37419:SF8">
    <property type="entry name" value="TOXIN YJJJ"/>
    <property type="match status" value="1"/>
</dbReference>
<evidence type="ECO:0000256" key="1">
    <source>
        <dbReference type="ARBA" id="ARBA00010164"/>
    </source>
</evidence>
<evidence type="ECO:0000256" key="3">
    <source>
        <dbReference type="ARBA" id="ARBA00022777"/>
    </source>
</evidence>
<proteinExistence type="inferred from homology"/>
<dbReference type="InterPro" id="IPR012893">
    <property type="entry name" value="HipA-like_C"/>
</dbReference>
<dbReference type="Proteomes" id="UP001595867">
    <property type="component" value="Unassembled WGS sequence"/>
</dbReference>
<dbReference type="RefSeq" id="WP_378065056.1">
    <property type="nucleotide sequence ID" value="NZ_JBHSBL010000005.1"/>
</dbReference>